<evidence type="ECO:0000256" key="5">
    <source>
        <dbReference type="ARBA" id="ARBA00022801"/>
    </source>
</evidence>
<evidence type="ECO:0000256" key="1">
    <source>
        <dbReference type="ARBA" id="ARBA00004853"/>
    </source>
</evidence>
<dbReference type="Pfam" id="PF00925">
    <property type="entry name" value="GTP_cyclohydro2"/>
    <property type="match status" value="1"/>
</dbReference>
<reference evidence="11 12" key="1">
    <citation type="journal article" date="2024" name="Chem. Sci.">
        <title>Discovery of megapolipeptins by genome mining of a Burkholderiales bacteria collection.</title>
        <authorList>
            <person name="Paulo B.S."/>
            <person name="Recchia M.J.J."/>
            <person name="Lee S."/>
            <person name="Fergusson C.H."/>
            <person name="Romanowski S.B."/>
            <person name="Hernandez A."/>
            <person name="Krull N."/>
            <person name="Liu D.Y."/>
            <person name="Cavanagh H."/>
            <person name="Bos A."/>
            <person name="Gray C.A."/>
            <person name="Murphy B.T."/>
            <person name="Linington R.G."/>
            <person name="Eustaquio A.S."/>
        </authorList>
    </citation>
    <scope>NUCLEOTIDE SEQUENCE [LARGE SCALE GENOMIC DNA]</scope>
    <source>
        <strain evidence="11 12">RL21-008-BIB-A</strain>
    </source>
</reference>
<evidence type="ECO:0000256" key="2">
    <source>
        <dbReference type="ARBA" id="ARBA00022619"/>
    </source>
</evidence>
<dbReference type="NCBIfam" id="NF001591">
    <property type="entry name" value="PRK00393.1"/>
    <property type="match status" value="1"/>
</dbReference>
<feature type="binding site" evidence="9">
    <location>
        <position position="79"/>
    </location>
    <ligand>
        <name>Zn(2+)</name>
        <dbReference type="ChEBI" id="CHEBI:29105"/>
        <note>catalytic</note>
    </ligand>
</feature>
<dbReference type="SUPFAM" id="SSF142695">
    <property type="entry name" value="RibA-like"/>
    <property type="match status" value="1"/>
</dbReference>
<feature type="binding site" evidence="9">
    <location>
        <position position="168"/>
    </location>
    <ligand>
        <name>GTP</name>
        <dbReference type="ChEBI" id="CHEBI:37565"/>
    </ligand>
</feature>
<comment type="cofactor">
    <cofactor evidence="9">
        <name>Zn(2+)</name>
        <dbReference type="ChEBI" id="CHEBI:29105"/>
    </cofactor>
    <text evidence="9">Binds 1 zinc ion per subunit.</text>
</comment>
<feature type="binding site" evidence="9">
    <location>
        <position position="68"/>
    </location>
    <ligand>
        <name>Zn(2+)</name>
        <dbReference type="ChEBI" id="CHEBI:29105"/>
        <note>catalytic</note>
    </ligand>
</feature>
<comment type="pathway">
    <text evidence="1 9">Cofactor biosynthesis; riboflavin biosynthesis; 5-amino-6-(D-ribitylamino)uracil from GTP: step 1/4.</text>
</comment>
<feature type="binding site" evidence="9">
    <location>
        <position position="128"/>
    </location>
    <ligand>
        <name>GTP</name>
        <dbReference type="ChEBI" id="CHEBI:37565"/>
    </ligand>
</feature>
<evidence type="ECO:0000256" key="3">
    <source>
        <dbReference type="ARBA" id="ARBA00022723"/>
    </source>
</evidence>
<feature type="binding site" evidence="9">
    <location>
        <position position="163"/>
    </location>
    <ligand>
        <name>GTP</name>
        <dbReference type="ChEBI" id="CHEBI:37565"/>
    </ligand>
</feature>
<dbReference type="InterPro" id="IPR036144">
    <property type="entry name" value="RibA-like_sf"/>
</dbReference>
<dbReference type="Proteomes" id="UP001629246">
    <property type="component" value="Unassembled WGS sequence"/>
</dbReference>
<feature type="binding site" evidence="9">
    <location>
        <position position="84"/>
    </location>
    <ligand>
        <name>GTP</name>
        <dbReference type="ChEBI" id="CHEBI:37565"/>
    </ligand>
</feature>
<dbReference type="PANTHER" id="PTHR21327">
    <property type="entry name" value="GTP CYCLOHYDROLASE II-RELATED"/>
    <property type="match status" value="1"/>
</dbReference>
<dbReference type="InterPro" id="IPR032677">
    <property type="entry name" value="GTP_cyclohydro_II"/>
</dbReference>
<comment type="similarity">
    <text evidence="9">Belongs to the GTP cyclohydrolase II family.</text>
</comment>
<evidence type="ECO:0000256" key="8">
    <source>
        <dbReference type="ARBA" id="ARBA00049295"/>
    </source>
</evidence>
<comment type="function">
    <text evidence="9">Catalyzes the conversion of GTP to 2,5-diamino-6-ribosylamino-4(3H)-pyrimidinone 5'-phosphate (DARP), formate and pyrophosphate.</text>
</comment>
<name>A0ABW9AF24_9BURK</name>
<evidence type="ECO:0000256" key="9">
    <source>
        <dbReference type="HAMAP-Rule" id="MF_00179"/>
    </source>
</evidence>
<keyword evidence="5 9" id="KW-0378">Hydrolase</keyword>
<dbReference type="EMBL" id="JAQQFM010000012">
    <property type="protein sequence ID" value="MFL9927114.1"/>
    <property type="molecule type" value="Genomic_DNA"/>
</dbReference>
<organism evidence="11 12">
    <name type="scientific">Herbaspirillum lusitanum</name>
    <dbReference type="NCBI Taxonomy" id="213312"/>
    <lineage>
        <taxon>Bacteria</taxon>
        <taxon>Pseudomonadati</taxon>
        <taxon>Pseudomonadota</taxon>
        <taxon>Betaproteobacteria</taxon>
        <taxon>Burkholderiales</taxon>
        <taxon>Oxalobacteraceae</taxon>
        <taxon>Herbaspirillum</taxon>
    </lineage>
</organism>
<evidence type="ECO:0000256" key="4">
    <source>
        <dbReference type="ARBA" id="ARBA00022741"/>
    </source>
</evidence>
<gene>
    <name evidence="9 11" type="primary">ribA</name>
    <name evidence="11" type="ORF">PQR62_22770</name>
</gene>
<dbReference type="Gene3D" id="3.40.50.10990">
    <property type="entry name" value="GTP cyclohydrolase II"/>
    <property type="match status" value="1"/>
</dbReference>
<evidence type="ECO:0000313" key="11">
    <source>
        <dbReference type="EMBL" id="MFL9927114.1"/>
    </source>
</evidence>
<dbReference type="PANTHER" id="PTHR21327:SF18">
    <property type="entry name" value="3,4-DIHYDROXY-2-BUTANONE 4-PHOSPHATE SYNTHASE"/>
    <property type="match status" value="1"/>
</dbReference>
<evidence type="ECO:0000259" key="10">
    <source>
        <dbReference type="Pfam" id="PF00925"/>
    </source>
</evidence>
<feature type="active site" description="Nucleophile" evidence="9">
    <location>
        <position position="142"/>
    </location>
</feature>
<comment type="catalytic activity">
    <reaction evidence="8 9">
        <text>GTP + 4 H2O = 2,5-diamino-6-hydroxy-4-(5-phosphoribosylamino)-pyrimidine + formate + 2 phosphate + 3 H(+)</text>
        <dbReference type="Rhea" id="RHEA:23704"/>
        <dbReference type="ChEBI" id="CHEBI:15377"/>
        <dbReference type="ChEBI" id="CHEBI:15378"/>
        <dbReference type="ChEBI" id="CHEBI:15740"/>
        <dbReference type="ChEBI" id="CHEBI:37565"/>
        <dbReference type="ChEBI" id="CHEBI:43474"/>
        <dbReference type="ChEBI" id="CHEBI:58614"/>
        <dbReference type="EC" id="3.5.4.25"/>
    </reaction>
</comment>
<keyword evidence="4 9" id="KW-0547">Nucleotide-binding</keyword>
<proteinExistence type="inferred from homology"/>
<keyword evidence="6 9" id="KW-0862">Zinc</keyword>
<feature type="active site" description="Proton acceptor" evidence="9">
    <location>
        <position position="140"/>
    </location>
</feature>
<feature type="binding site" evidence="9">
    <location>
        <begin position="63"/>
        <end position="67"/>
    </location>
    <ligand>
        <name>GTP</name>
        <dbReference type="ChEBI" id="CHEBI:37565"/>
    </ligand>
</feature>
<dbReference type="RefSeq" id="WP_408160353.1">
    <property type="nucleotide sequence ID" value="NZ_JAQQFM010000012.1"/>
</dbReference>
<keyword evidence="12" id="KW-1185">Reference proteome</keyword>
<dbReference type="HAMAP" id="MF_00179">
    <property type="entry name" value="RibA"/>
    <property type="match status" value="1"/>
</dbReference>
<feature type="binding site" evidence="9">
    <location>
        <position position="81"/>
    </location>
    <ligand>
        <name>Zn(2+)</name>
        <dbReference type="ChEBI" id="CHEBI:29105"/>
        <note>catalytic</note>
    </ligand>
</feature>
<evidence type="ECO:0000256" key="6">
    <source>
        <dbReference type="ARBA" id="ARBA00022833"/>
    </source>
</evidence>
<keyword evidence="7 9" id="KW-0342">GTP-binding</keyword>
<sequence>MLSPTPSDAVAVPEEKLEFVSSCKLPMPWATFELHAFYDQISGKEHLALTLGDIGNGEPVLSRVHSECLTGDALFSQRCDCGAQLEAALKKIAKEGRGVLFYLRQEGRGIGLLNKVRAYHLQDHGADTVEANERLGFAADLRRYTICLPMLEHLHITSLRLMTNNPRKVNALKESGIEIAERIPLIVNRNPFNIAYLGTKARKLGHLIPALDKAETVEKVPPAAHDNE</sequence>
<keyword evidence="2 9" id="KW-0686">Riboflavin biosynthesis</keyword>
<feature type="domain" description="GTP cyclohydrolase II" evidence="10">
    <location>
        <begin position="21"/>
        <end position="184"/>
    </location>
</feature>
<accession>A0ABW9AF24</accession>
<protein>
    <recommendedName>
        <fullName evidence="9">GTP cyclohydrolase-2</fullName>
        <ecNumber evidence="9">3.5.4.25</ecNumber>
    </recommendedName>
    <alternativeName>
        <fullName evidence="9">GTP cyclohydrolase II</fullName>
    </alternativeName>
</protein>
<evidence type="ECO:0000256" key="7">
    <source>
        <dbReference type="ARBA" id="ARBA00023134"/>
    </source>
</evidence>
<comment type="caution">
    <text evidence="11">The sequence shown here is derived from an EMBL/GenBank/DDBJ whole genome shotgun (WGS) entry which is preliminary data.</text>
</comment>
<dbReference type="InterPro" id="IPR000926">
    <property type="entry name" value="RibA"/>
</dbReference>
<feature type="binding site" evidence="9">
    <location>
        <begin position="106"/>
        <end position="108"/>
    </location>
    <ligand>
        <name>GTP</name>
        <dbReference type="ChEBI" id="CHEBI:37565"/>
    </ligand>
</feature>
<dbReference type="EC" id="3.5.4.25" evidence="9"/>
<dbReference type="CDD" id="cd00641">
    <property type="entry name" value="GTP_cyclohydro2"/>
    <property type="match status" value="1"/>
</dbReference>
<dbReference type="GO" id="GO:0003935">
    <property type="term" value="F:GTP cyclohydrolase II activity"/>
    <property type="evidence" value="ECO:0007669"/>
    <property type="project" value="UniProtKB-EC"/>
</dbReference>
<evidence type="ECO:0000313" key="12">
    <source>
        <dbReference type="Proteomes" id="UP001629246"/>
    </source>
</evidence>
<keyword evidence="3 9" id="KW-0479">Metal-binding</keyword>
<dbReference type="NCBIfam" id="TIGR00505">
    <property type="entry name" value="ribA"/>
    <property type="match status" value="1"/>
</dbReference>